<sequence>MAPTTSFLIARDVDTPSPSAVPTPTSSPSPFDNGSTLPNIPVWVAPIIGVVVFCAILVLFYHARKSSRMWEEQTALKSQAKKPEERRTFSQKMKKLFYGRAASTMQLAPPAYTAPKQESAAQNAEAKNASSFSEKRMSATIATPPPAYTRTAAAENAALASPYALAHITRSNTLKNQRRAVQVFAKPPKVGEAPLQPILRPDGVRWSAEQDVEKENSTSAGDSPAWRIAGHTCTHAMQSCTHLTLWLEEEGTHSGTVNSEYWCRVPRAPTPTSRVPVV</sequence>
<feature type="region of interest" description="Disordered" evidence="1">
    <location>
        <begin position="111"/>
        <end position="136"/>
    </location>
</feature>
<keyword evidence="2" id="KW-1133">Transmembrane helix</keyword>
<protein>
    <submittedName>
        <fullName evidence="3">Uncharacterized protein</fullName>
    </submittedName>
</protein>
<evidence type="ECO:0000256" key="1">
    <source>
        <dbReference type="SAM" id="MobiDB-lite"/>
    </source>
</evidence>
<keyword evidence="4" id="KW-1185">Reference proteome</keyword>
<reference evidence="3" key="1">
    <citation type="submission" date="2023-03" db="EMBL/GenBank/DDBJ databases">
        <title>Massive genome expansion in bonnet fungi (Mycena s.s.) driven by repeated elements and novel gene families across ecological guilds.</title>
        <authorList>
            <consortium name="Lawrence Berkeley National Laboratory"/>
            <person name="Harder C.B."/>
            <person name="Miyauchi S."/>
            <person name="Viragh M."/>
            <person name="Kuo A."/>
            <person name="Thoen E."/>
            <person name="Andreopoulos B."/>
            <person name="Lu D."/>
            <person name="Skrede I."/>
            <person name="Drula E."/>
            <person name="Henrissat B."/>
            <person name="Morin E."/>
            <person name="Kohler A."/>
            <person name="Barry K."/>
            <person name="LaButti K."/>
            <person name="Morin E."/>
            <person name="Salamov A."/>
            <person name="Lipzen A."/>
            <person name="Mereny Z."/>
            <person name="Hegedus B."/>
            <person name="Baldrian P."/>
            <person name="Stursova M."/>
            <person name="Weitz H."/>
            <person name="Taylor A."/>
            <person name="Grigoriev I.V."/>
            <person name="Nagy L.G."/>
            <person name="Martin F."/>
            <person name="Kauserud H."/>
        </authorList>
    </citation>
    <scope>NUCLEOTIDE SEQUENCE</scope>
    <source>
        <strain evidence="3">CBHHK002</strain>
    </source>
</reference>
<feature type="transmembrane region" description="Helical" evidence="2">
    <location>
        <begin position="40"/>
        <end position="61"/>
    </location>
</feature>
<dbReference type="EMBL" id="JARIHO010000059">
    <property type="protein sequence ID" value="KAJ7318207.1"/>
    <property type="molecule type" value="Genomic_DNA"/>
</dbReference>
<dbReference type="AlphaFoldDB" id="A0AAD6ZDJ4"/>
<feature type="region of interest" description="Disordered" evidence="1">
    <location>
        <begin position="13"/>
        <end position="32"/>
    </location>
</feature>
<gene>
    <name evidence="3" type="ORF">DFH08DRAFT_1037165</name>
</gene>
<comment type="caution">
    <text evidence="3">The sequence shown here is derived from an EMBL/GenBank/DDBJ whole genome shotgun (WGS) entry which is preliminary data.</text>
</comment>
<proteinExistence type="predicted"/>
<organism evidence="3 4">
    <name type="scientific">Mycena albidolilacea</name>
    <dbReference type="NCBI Taxonomy" id="1033008"/>
    <lineage>
        <taxon>Eukaryota</taxon>
        <taxon>Fungi</taxon>
        <taxon>Dikarya</taxon>
        <taxon>Basidiomycota</taxon>
        <taxon>Agaricomycotina</taxon>
        <taxon>Agaricomycetes</taxon>
        <taxon>Agaricomycetidae</taxon>
        <taxon>Agaricales</taxon>
        <taxon>Marasmiineae</taxon>
        <taxon>Mycenaceae</taxon>
        <taxon>Mycena</taxon>
    </lineage>
</organism>
<evidence type="ECO:0000256" key="2">
    <source>
        <dbReference type="SAM" id="Phobius"/>
    </source>
</evidence>
<accession>A0AAD6ZDJ4</accession>
<evidence type="ECO:0000313" key="3">
    <source>
        <dbReference type="EMBL" id="KAJ7318207.1"/>
    </source>
</evidence>
<evidence type="ECO:0000313" key="4">
    <source>
        <dbReference type="Proteomes" id="UP001218218"/>
    </source>
</evidence>
<name>A0AAD6ZDJ4_9AGAR</name>
<dbReference type="Proteomes" id="UP001218218">
    <property type="component" value="Unassembled WGS sequence"/>
</dbReference>
<keyword evidence="2" id="KW-0472">Membrane</keyword>
<keyword evidence="2" id="KW-0812">Transmembrane</keyword>